<accession>A0ABP9SDW0</accession>
<feature type="region of interest" description="Disordered" evidence="1">
    <location>
        <begin position="1"/>
        <end position="25"/>
    </location>
</feature>
<reference evidence="3" key="1">
    <citation type="journal article" date="2019" name="Int. J. Syst. Evol. Microbiol.">
        <title>The Global Catalogue of Microorganisms (GCM) 10K type strain sequencing project: providing services to taxonomists for standard genome sequencing and annotation.</title>
        <authorList>
            <consortium name="The Broad Institute Genomics Platform"/>
            <consortium name="The Broad Institute Genome Sequencing Center for Infectious Disease"/>
            <person name="Wu L."/>
            <person name="Ma J."/>
        </authorList>
    </citation>
    <scope>NUCLEOTIDE SEQUENCE [LARGE SCALE GENOMIC DNA]</scope>
    <source>
        <strain evidence="3">JCM 18514</strain>
    </source>
</reference>
<proteinExistence type="predicted"/>
<feature type="compositionally biased region" description="Polar residues" evidence="1">
    <location>
        <begin position="9"/>
        <end position="22"/>
    </location>
</feature>
<sequence length="62" mass="6688">MRLLASVESLIQPTSGDSSQESAGADTIGRTAFMEKATIDSQLKATASKRDKLIHKLRLLAE</sequence>
<dbReference type="EMBL" id="BAABKK010000011">
    <property type="protein sequence ID" value="GAA5193770.1"/>
    <property type="molecule type" value="Genomic_DNA"/>
</dbReference>
<evidence type="ECO:0000256" key="1">
    <source>
        <dbReference type="SAM" id="MobiDB-lite"/>
    </source>
</evidence>
<evidence type="ECO:0000313" key="2">
    <source>
        <dbReference type="EMBL" id="GAA5193770.1"/>
    </source>
</evidence>
<protein>
    <submittedName>
        <fullName evidence="2">Uncharacterized protein</fullName>
    </submittedName>
</protein>
<evidence type="ECO:0000313" key="3">
    <source>
        <dbReference type="Proteomes" id="UP001500200"/>
    </source>
</evidence>
<dbReference type="Proteomes" id="UP001500200">
    <property type="component" value="Unassembled WGS sequence"/>
</dbReference>
<keyword evidence="3" id="KW-1185">Reference proteome</keyword>
<organism evidence="2 3">
    <name type="scientific">Arthrobacter gyeryongensis</name>
    <dbReference type="NCBI Taxonomy" id="1650592"/>
    <lineage>
        <taxon>Bacteria</taxon>
        <taxon>Bacillati</taxon>
        <taxon>Actinomycetota</taxon>
        <taxon>Actinomycetes</taxon>
        <taxon>Micrococcales</taxon>
        <taxon>Micrococcaceae</taxon>
        <taxon>Arthrobacter</taxon>
    </lineage>
</organism>
<comment type="caution">
    <text evidence="2">The sequence shown here is derived from an EMBL/GenBank/DDBJ whole genome shotgun (WGS) entry which is preliminary data.</text>
</comment>
<gene>
    <name evidence="2" type="ORF">GCM10023346_19550</name>
</gene>
<name>A0ABP9SDW0_9MICC</name>